<evidence type="ECO:0000256" key="10">
    <source>
        <dbReference type="ARBA" id="ARBA00022692"/>
    </source>
</evidence>
<feature type="transmembrane region" description="Helical" evidence="19">
    <location>
        <begin position="145"/>
        <end position="169"/>
    </location>
</feature>
<comment type="pathway">
    <text evidence="3 19">Cofactor biosynthesis; adenosylcobalamin biosynthesis; adenosylcobalamin from cob(II)yrinate a,c-diamide: step 7/7.</text>
</comment>
<evidence type="ECO:0000256" key="2">
    <source>
        <dbReference type="ARBA" id="ARBA00004651"/>
    </source>
</evidence>
<feature type="transmembrane region" description="Helical" evidence="19">
    <location>
        <begin position="214"/>
        <end position="232"/>
    </location>
</feature>
<keyword evidence="7 19" id="KW-1003">Cell membrane</keyword>
<evidence type="ECO:0000256" key="13">
    <source>
        <dbReference type="ARBA" id="ARBA00023136"/>
    </source>
</evidence>
<comment type="subcellular location">
    <subcellularLocation>
        <location evidence="2 19">Cell membrane</location>
        <topology evidence="2 19">Multi-pass membrane protein</topology>
    </subcellularLocation>
</comment>
<dbReference type="EMBL" id="JADWDC010000091">
    <property type="protein sequence ID" value="MCC0179543.1"/>
    <property type="molecule type" value="Genomic_DNA"/>
</dbReference>
<dbReference type="Proteomes" id="UP000729733">
    <property type="component" value="Unassembled WGS sequence"/>
</dbReference>
<evidence type="ECO:0000256" key="11">
    <source>
        <dbReference type="ARBA" id="ARBA00022842"/>
    </source>
</evidence>
<comment type="catalytic activity">
    <reaction evidence="17 19">
        <text>alpha-ribazole + adenosylcob(III)inamide-GDP = adenosylcob(III)alamin + GMP + H(+)</text>
        <dbReference type="Rhea" id="RHEA:16049"/>
        <dbReference type="ChEBI" id="CHEBI:10329"/>
        <dbReference type="ChEBI" id="CHEBI:15378"/>
        <dbReference type="ChEBI" id="CHEBI:18408"/>
        <dbReference type="ChEBI" id="CHEBI:58115"/>
        <dbReference type="ChEBI" id="CHEBI:60487"/>
        <dbReference type="EC" id="2.7.8.26"/>
    </reaction>
</comment>
<evidence type="ECO:0000313" key="21">
    <source>
        <dbReference type="Proteomes" id="UP000729733"/>
    </source>
</evidence>
<evidence type="ECO:0000256" key="5">
    <source>
        <dbReference type="ARBA" id="ARBA00013200"/>
    </source>
</evidence>
<evidence type="ECO:0000256" key="7">
    <source>
        <dbReference type="ARBA" id="ARBA00022475"/>
    </source>
</evidence>
<evidence type="ECO:0000256" key="17">
    <source>
        <dbReference type="ARBA" id="ARBA00048623"/>
    </source>
</evidence>
<dbReference type="RefSeq" id="WP_229642642.1">
    <property type="nucleotide sequence ID" value="NZ_JADWDC010000091.1"/>
</dbReference>
<feature type="transmembrane region" description="Helical" evidence="19">
    <location>
        <begin position="116"/>
        <end position="133"/>
    </location>
</feature>
<keyword evidence="10 19" id="KW-0812">Transmembrane</keyword>
<comment type="similarity">
    <text evidence="4 19">Belongs to the CobS family.</text>
</comment>
<feature type="transmembrane region" description="Helical" evidence="19">
    <location>
        <begin position="43"/>
        <end position="65"/>
    </location>
</feature>
<dbReference type="Pfam" id="PF02654">
    <property type="entry name" value="CobS"/>
    <property type="match status" value="1"/>
</dbReference>
<dbReference type="GO" id="GO:0009236">
    <property type="term" value="P:cobalamin biosynthetic process"/>
    <property type="evidence" value="ECO:0007669"/>
    <property type="project" value="UniProtKB-UniRule"/>
</dbReference>
<keyword evidence="21" id="KW-1185">Reference proteome</keyword>
<accession>A0A964BWS6</accession>
<evidence type="ECO:0000256" key="3">
    <source>
        <dbReference type="ARBA" id="ARBA00004663"/>
    </source>
</evidence>
<dbReference type="GO" id="GO:0005886">
    <property type="term" value="C:plasma membrane"/>
    <property type="evidence" value="ECO:0007669"/>
    <property type="project" value="UniProtKB-SubCell"/>
</dbReference>
<dbReference type="GO" id="GO:0051073">
    <property type="term" value="F:adenosylcobinamide-GDP ribazoletransferase activity"/>
    <property type="evidence" value="ECO:0007669"/>
    <property type="project" value="UniProtKB-UniRule"/>
</dbReference>
<evidence type="ECO:0000256" key="14">
    <source>
        <dbReference type="ARBA" id="ARBA00025228"/>
    </source>
</evidence>
<evidence type="ECO:0000256" key="16">
    <source>
        <dbReference type="ARBA" id="ARBA00032853"/>
    </source>
</evidence>
<dbReference type="HAMAP" id="MF_00719">
    <property type="entry name" value="CobS"/>
    <property type="match status" value="1"/>
</dbReference>
<organism evidence="20 21">
    <name type="scientific">Waterburya agarophytonicola KI4</name>
    <dbReference type="NCBI Taxonomy" id="2874699"/>
    <lineage>
        <taxon>Bacteria</taxon>
        <taxon>Bacillati</taxon>
        <taxon>Cyanobacteriota</taxon>
        <taxon>Cyanophyceae</taxon>
        <taxon>Pleurocapsales</taxon>
        <taxon>Hyellaceae</taxon>
        <taxon>Waterburya</taxon>
        <taxon>Waterburya agarophytonicola</taxon>
    </lineage>
</organism>
<comment type="catalytic activity">
    <reaction evidence="18 19">
        <text>alpha-ribazole 5'-phosphate + adenosylcob(III)inamide-GDP = adenosylcob(III)alamin 5'-phosphate + GMP + H(+)</text>
        <dbReference type="Rhea" id="RHEA:23560"/>
        <dbReference type="ChEBI" id="CHEBI:15378"/>
        <dbReference type="ChEBI" id="CHEBI:57918"/>
        <dbReference type="ChEBI" id="CHEBI:58115"/>
        <dbReference type="ChEBI" id="CHEBI:60487"/>
        <dbReference type="ChEBI" id="CHEBI:60493"/>
        <dbReference type="EC" id="2.7.8.26"/>
    </reaction>
</comment>
<evidence type="ECO:0000256" key="6">
    <source>
        <dbReference type="ARBA" id="ARBA00015850"/>
    </source>
</evidence>
<keyword evidence="13 19" id="KW-0472">Membrane</keyword>
<keyword evidence="9 19" id="KW-0808">Transferase</keyword>
<evidence type="ECO:0000256" key="1">
    <source>
        <dbReference type="ARBA" id="ARBA00001946"/>
    </source>
</evidence>
<name>A0A964BWS6_9CYAN</name>
<feature type="transmembrane region" description="Helical" evidence="19">
    <location>
        <begin position="12"/>
        <end position="31"/>
    </location>
</feature>
<gene>
    <name evidence="19" type="primary">cobS</name>
    <name evidence="20" type="ORF">I4641_21520</name>
</gene>
<evidence type="ECO:0000256" key="9">
    <source>
        <dbReference type="ARBA" id="ARBA00022679"/>
    </source>
</evidence>
<dbReference type="EC" id="2.7.8.26" evidence="5 19"/>
<dbReference type="NCBIfam" id="TIGR00317">
    <property type="entry name" value="cobS"/>
    <property type="match status" value="1"/>
</dbReference>
<comment type="caution">
    <text evidence="20">The sequence shown here is derived from an EMBL/GenBank/DDBJ whole genome shotgun (WGS) entry which is preliminary data.</text>
</comment>
<evidence type="ECO:0000256" key="8">
    <source>
        <dbReference type="ARBA" id="ARBA00022573"/>
    </source>
</evidence>
<keyword evidence="11 19" id="KW-0460">Magnesium</keyword>
<dbReference type="PANTHER" id="PTHR34148:SF1">
    <property type="entry name" value="ADENOSYLCOBINAMIDE-GDP RIBAZOLETRANSFERASE"/>
    <property type="match status" value="1"/>
</dbReference>
<comment type="cofactor">
    <cofactor evidence="1 19">
        <name>Mg(2+)</name>
        <dbReference type="ChEBI" id="CHEBI:18420"/>
    </cofactor>
</comment>
<reference evidence="20" key="1">
    <citation type="journal article" date="2021" name="Antonie Van Leeuwenhoek">
        <title>Draft genome and description of Waterburya agarophytonicola gen. nov. sp. nov. (Pleurocapsales, Cyanobacteria): a seaweed symbiont.</title>
        <authorList>
            <person name="Bonthond G."/>
            <person name="Shalygin S."/>
            <person name="Bayer T."/>
            <person name="Weinberger F."/>
        </authorList>
    </citation>
    <scope>NUCLEOTIDE SEQUENCE</scope>
    <source>
        <strain evidence="20">KI4</strain>
    </source>
</reference>
<proteinExistence type="inferred from homology"/>
<evidence type="ECO:0000256" key="19">
    <source>
        <dbReference type="HAMAP-Rule" id="MF_00719"/>
    </source>
</evidence>
<dbReference type="InterPro" id="IPR003805">
    <property type="entry name" value="CobS"/>
</dbReference>
<dbReference type="PANTHER" id="PTHR34148">
    <property type="entry name" value="ADENOSYLCOBINAMIDE-GDP RIBAZOLETRANSFERASE"/>
    <property type="match status" value="1"/>
</dbReference>
<keyword evidence="8 19" id="KW-0169">Cobalamin biosynthesis</keyword>
<feature type="transmembrane region" description="Helical" evidence="19">
    <location>
        <begin position="189"/>
        <end position="207"/>
    </location>
</feature>
<sequence>MTKIPIVRFQLWIYDLIASLLSSVIFYTIIPLPPRWTNNWSRIARWCPIIGLLIGLLLALVNILLGFCQMPNLTSKALIVAIWVAITGGLHLDGAMDTADGLSVTDPLRQLEVMKDSATGAFGAIAAIIILLLKTISLSDISLPLWLVLISAAGWARWGQVWAIAFYPYLRKTGKGSFHQENLRSPQDILLGLFVLVGCSGFWFTVASLSWLQVGVIILGNMAIAFLTGYWFNKQLGGHTGDTYGAVVEWSEALILCFLTVF</sequence>
<comment type="function">
    <text evidence="14 19">Joins adenosylcobinamide-GDP and alpha-ribazole to generate adenosylcobalamin (Ado-cobalamin). Also synthesizes adenosylcobalamin 5'-phosphate from adenosylcobinamide-GDP and alpha-ribazole 5'-phosphate.</text>
</comment>
<keyword evidence="12 19" id="KW-1133">Transmembrane helix</keyword>
<evidence type="ECO:0000256" key="18">
    <source>
        <dbReference type="ARBA" id="ARBA00049504"/>
    </source>
</evidence>
<dbReference type="AlphaFoldDB" id="A0A964BWS6"/>
<dbReference type="GO" id="GO:0008818">
    <property type="term" value="F:cobalamin 5'-phosphate synthase activity"/>
    <property type="evidence" value="ECO:0007669"/>
    <property type="project" value="UniProtKB-UniRule"/>
</dbReference>
<evidence type="ECO:0000313" key="20">
    <source>
        <dbReference type="EMBL" id="MCC0179543.1"/>
    </source>
</evidence>
<evidence type="ECO:0000256" key="4">
    <source>
        <dbReference type="ARBA" id="ARBA00010561"/>
    </source>
</evidence>
<protein>
    <recommendedName>
        <fullName evidence="6 19">Adenosylcobinamide-GDP ribazoletransferase</fullName>
        <ecNumber evidence="5 19">2.7.8.26</ecNumber>
    </recommendedName>
    <alternativeName>
        <fullName evidence="16 19">Cobalamin synthase</fullName>
    </alternativeName>
    <alternativeName>
        <fullName evidence="15 19">Cobalamin-5'-phosphate synthase</fullName>
    </alternativeName>
</protein>
<evidence type="ECO:0000256" key="15">
    <source>
        <dbReference type="ARBA" id="ARBA00032605"/>
    </source>
</evidence>
<evidence type="ECO:0000256" key="12">
    <source>
        <dbReference type="ARBA" id="ARBA00022989"/>
    </source>
</evidence>